<dbReference type="Pfam" id="PF01947">
    <property type="entry name" value="Rv2949c-like"/>
    <property type="match status" value="1"/>
</dbReference>
<protein>
    <submittedName>
        <fullName evidence="1">DUF98 domain-containing protein</fullName>
    </submittedName>
</protein>
<evidence type="ECO:0000313" key="2">
    <source>
        <dbReference type="Proteomes" id="UP000806528"/>
    </source>
</evidence>
<gene>
    <name evidence="1" type="ORF">IDM40_00645</name>
</gene>
<dbReference type="RefSeq" id="WP_193119876.1">
    <property type="nucleotide sequence ID" value="NZ_JADBGI010000001.1"/>
</dbReference>
<proteinExistence type="predicted"/>
<reference evidence="1 2" key="1">
    <citation type="submission" date="2020-09" db="EMBL/GenBank/DDBJ databases">
        <title>Diversity and distribution of actinomycetes associated with coral in the coast of Hainan.</title>
        <authorList>
            <person name="Li F."/>
        </authorList>
    </citation>
    <scope>NUCLEOTIDE SEQUENCE [LARGE SCALE GENOMIC DNA]</scope>
    <source>
        <strain evidence="1 2">HNM0947</strain>
    </source>
</reference>
<evidence type="ECO:0000313" key="1">
    <source>
        <dbReference type="EMBL" id="MBE2997214.1"/>
    </source>
</evidence>
<comment type="caution">
    <text evidence="1">The sequence shown here is derived from an EMBL/GenBank/DDBJ whole genome shotgun (WGS) entry which is preliminary data.</text>
</comment>
<dbReference type="SUPFAM" id="SSF64288">
    <property type="entry name" value="Chorismate lyase-like"/>
    <property type="match status" value="1"/>
</dbReference>
<keyword evidence="2" id="KW-1185">Reference proteome</keyword>
<dbReference type="InterPro" id="IPR002800">
    <property type="entry name" value="Rv2949c-like"/>
</dbReference>
<sequence>MGRAVLLNDGTLTLLLQHFVGERIVVGRLAQQVVPGEDAPRGPLSRTEGPVLVRDVDLAGEHSARTYVRARSVICLDAVPAAVGEELLSSRTPLGVLLNKHRVGIFRQLSGVRTGTPLEGEGSAWTSRTSFLSMGRVPSITLVEAFPDDVLLDLDAAVRNP</sequence>
<dbReference type="Proteomes" id="UP000806528">
    <property type="component" value="Unassembled WGS sequence"/>
</dbReference>
<dbReference type="Gene3D" id="3.40.1410.10">
    <property type="entry name" value="Chorismate lyase-like"/>
    <property type="match status" value="1"/>
</dbReference>
<name>A0ABR9P055_9ACTN</name>
<organism evidence="1 2">
    <name type="scientific">Nocardiopsis coralli</name>
    <dbReference type="NCBI Taxonomy" id="2772213"/>
    <lineage>
        <taxon>Bacteria</taxon>
        <taxon>Bacillati</taxon>
        <taxon>Actinomycetota</taxon>
        <taxon>Actinomycetes</taxon>
        <taxon>Streptosporangiales</taxon>
        <taxon>Nocardiopsidaceae</taxon>
        <taxon>Nocardiopsis</taxon>
    </lineage>
</organism>
<dbReference type="InterPro" id="IPR028978">
    <property type="entry name" value="Chorismate_lyase_/UTRA_dom_sf"/>
</dbReference>
<dbReference type="EMBL" id="JADBGI010000001">
    <property type="protein sequence ID" value="MBE2997214.1"/>
    <property type="molecule type" value="Genomic_DNA"/>
</dbReference>
<accession>A0ABR9P055</accession>